<dbReference type="Pfam" id="PF13404">
    <property type="entry name" value="HTH_AsnC-type"/>
    <property type="match status" value="1"/>
</dbReference>
<dbReference type="Gene3D" id="1.10.10.10">
    <property type="entry name" value="Winged helix-like DNA-binding domain superfamily/Winged helix DNA-binding domain"/>
    <property type="match status" value="1"/>
</dbReference>
<accession>A0A2T4UJP1</accession>
<dbReference type="SUPFAM" id="SSF46785">
    <property type="entry name" value="Winged helix' DNA-binding domain"/>
    <property type="match status" value="1"/>
</dbReference>
<dbReference type="Pfam" id="PF01037">
    <property type="entry name" value="AsnC_trans_reg"/>
    <property type="match status" value="1"/>
</dbReference>
<evidence type="ECO:0000259" key="4">
    <source>
        <dbReference type="PROSITE" id="PS50956"/>
    </source>
</evidence>
<dbReference type="GO" id="GO:0005829">
    <property type="term" value="C:cytosol"/>
    <property type="evidence" value="ECO:0007669"/>
    <property type="project" value="TreeGrafter"/>
</dbReference>
<dbReference type="PANTHER" id="PTHR30154">
    <property type="entry name" value="LEUCINE-RESPONSIVE REGULATORY PROTEIN"/>
    <property type="match status" value="1"/>
</dbReference>
<dbReference type="SMART" id="SM00344">
    <property type="entry name" value="HTH_ASNC"/>
    <property type="match status" value="1"/>
</dbReference>
<dbReference type="OrthoDB" id="5243753at2"/>
<reference evidence="5 6" key="1">
    <citation type="submission" date="2018-03" db="EMBL/GenBank/DDBJ databases">
        <title>Aquarubrobacter algicola gen. nov., sp. nov., a novel actinobacterium isolated from shallow eutrophic lake during the end of cyanobacterial harmful algal blooms.</title>
        <authorList>
            <person name="Chun S.J."/>
        </authorList>
    </citation>
    <scope>NUCLEOTIDE SEQUENCE [LARGE SCALE GENOMIC DNA]</scope>
    <source>
        <strain evidence="5 6">Seoho-28</strain>
    </source>
</reference>
<dbReference type="AlphaFoldDB" id="A0A2T4UJP1"/>
<evidence type="ECO:0000256" key="1">
    <source>
        <dbReference type="ARBA" id="ARBA00023015"/>
    </source>
</evidence>
<dbReference type="PRINTS" id="PR00033">
    <property type="entry name" value="HTHASNC"/>
</dbReference>
<feature type="domain" description="HTH asnC-type" evidence="4">
    <location>
        <begin position="3"/>
        <end position="64"/>
    </location>
</feature>
<keyword evidence="2" id="KW-0238">DNA-binding</keyword>
<dbReference type="InterPro" id="IPR011008">
    <property type="entry name" value="Dimeric_a/b-barrel"/>
</dbReference>
<dbReference type="SUPFAM" id="SSF54909">
    <property type="entry name" value="Dimeric alpha+beta barrel"/>
    <property type="match status" value="1"/>
</dbReference>
<dbReference type="InterPro" id="IPR019887">
    <property type="entry name" value="Tscrpt_reg_AsnC/Lrp_C"/>
</dbReference>
<dbReference type="InterPro" id="IPR019888">
    <property type="entry name" value="Tscrpt_reg_AsnC-like"/>
</dbReference>
<protein>
    <submittedName>
        <fullName evidence="5">AsnC family transcriptional regulator</fullName>
    </submittedName>
</protein>
<dbReference type="PROSITE" id="PS50956">
    <property type="entry name" value="HTH_ASNC_2"/>
    <property type="match status" value="1"/>
</dbReference>
<comment type="caution">
    <text evidence="5">The sequence shown here is derived from an EMBL/GenBank/DDBJ whole genome shotgun (WGS) entry which is preliminary data.</text>
</comment>
<dbReference type="InterPro" id="IPR036390">
    <property type="entry name" value="WH_DNA-bd_sf"/>
</dbReference>
<dbReference type="RefSeq" id="WP_107568092.1">
    <property type="nucleotide sequence ID" value="NZ_PYYB01000001.1"/>
</dbReference>
<organism evidence="5 6">
    <name type="scientific">Paraconexibacter algicola</name>
    <dbReference type="NCBI Taxonomy" id="2133960"/>
    <lineage>
        <taxon>Bacteria</taxon>
        <taxon>Bacillati</taxon>
        <taxon>Actinomycetota</taxon>
        <taxon>Thermoleophilia</taxon>
        <taxon>Solirubrobacterales</taxon>
        <taxon>Paraconexibacteraceae</taxon>
        <taxon>Paraconexibacter</taxon>
    </lineage>
</organism>
<dbReference type="EMBL" id="PYYB01000001">
    <property type="protein sequence ID" value="PTL59449.1"/>
    <property type="molecule type" value="Genomic_DNA"/>
</dbReference>
<evidence type="ECO:0000256" key="2">
    <source>
        <dbReference type="ARBA" id="ARBA00023125"/>
    </source>
</evidence>
<evidence type="ECO:0000313" key="5">
    <source>
        <dbReference type="EMBL" id="PTL59449.1"/>
    </source>
</evidence>
<dbReference type="GO" id="GO:0043565">
    <property type="term" value="F:sequence-specific DNA binding"/>
    <property type="evidence" value="ECO:0007669"/>
    <property type="project" value="InterPro"/>
</dbReference>
<name>A0A2T4UJP1_9ACTN</name>
<dbReference type="InterPro" id="IPR036388">
    <property type="entry name" value="WH-like_DNA-bd_sf"/>
</dbReference>
<sequence>MALDETDLEIIDLLERDGRASYAEIGRAVSLSTAAAKRRVDRLEADGVITGFRAQVDHRKLGWTLEAFIELRFAGTTGITGVHERVASMREVRAVYAIAGDPDAIVHLRARDMEHIQQVIERLRGSGRVIGTKTLMVLGAWQRVGTGRPTP</sequence>
<evidence type="ECO:0000313" key="6">
    <source>
        <dbReference type="Proteomes" id="UP000240739"/>
    </source>
</evidence>
<dbReference type="GO" id="GO:0043200">
    <property type="term" value="P:response to amino acid"/>
    <property type="evidence" value="ECO:0007669"/>
    <property type="project" value="TreeGrafter"/>
</dbReference>
<gene>
    <name evidence="5" type="ORF">C7Y72_07180</name>
</gene>
<keyword evidence="1" id="KW-0805">Transcription regulation</keyword>
<dbReference type="PANTHER" id="PTHR30154:SF45">
    <property type="entry name" value="TRANSCRIPTIONAL REGULATORY PROTEIN (PROBABLY ASNC-FAMILY)-RELATED"/>
    <property type="match status" value="1"/>
</dbReference>
<proteinExistence type="predicted"/>
<keyword evidence="3" id="KW-0804">Transcription</keyword>
<evidence type="ECO:0000256" key="3">
    <source>
        <dbReference type="ARBA" id="ARBA00023163"/>
    </source>
</evidence>
<dbReference type="CDD" id="cd00090">
    <property type="entry name" value="HTH_ARSR"/>
    <property type="match status" value="1"/>
</dbReference>
<keyword evidence="6" id="KW-1185">Reference proteome</keyword>
<dbReference type="InterPro" id="IPR000485">
    <property type="entry name" value="AsnC-type_HTH_dom"/>
</dbReference>
<dbReference type="Gene3D" id="3.30.70.920">
    <property type="match status" value="1"/>
</dbReference>
<dbReference type="Proteomes" id="UP000240739">
    <property type="component" value="Unassembled WGS sequence"/>
</dbReference>
<dbReference type="InterPro" id="IPR011991">
    <property type="entry name" value="ArsR-like_HTH"/>
</dbReference>